<organism evidence="2 3">
    <name type="scientific">Alternaria burnsii</name>
    <dbReference type="NCBI Taxonomy" id="1187904"/>
    <lineage>
        <taxon>Eukaryota</taxon>
        <taxon>Fungi</taxon>
        <taxon>Dikarya</taxon>
        <taxon>Ascomycota</taxon>
        <taxon>Pezizomycotina</taxon>
        <taxon>Dothideomycetes</taxon>
        <taxon>Pleosporomycetidae</taxon>
        <taxon>Pleosporales</taxon>
        <taxon>Pleosporineae</taxon>
        <taxon>Pleosporaceae</taxon>
        <taxon>Alternaria</taxon>
        <taxon>Alternaria sect. Alternaria</taxon>
    </lineage>
</organism>
<dbReference type="SUPFAM" id="SSF89372">
    <property type="entry name" value="Fucose-specific lectin"/>
    <property type="match status" value="1"/>
</dbReference>
<proteinExistence type="predicted"/>
<name>A0A8H7EBB4_9PLEO</name>
<evidence type="ECO:0000259" key="1">
    <source>
        <dbReference type="Pfam" id="PF26607"/>
    </source>
</evidence>
<dbReference type="RefSeq" id="XP_038781991.1">
    <property type="nucleotide sequence ID" value="XM_038935483.1"/>
</dbReference>
<reference evidence="2" key="1">
    <citation type="submission" date="2020-01" db="EMBL/GenBank/DDBJ databases">
        <authorList>
            <person name="Feng Z.H.Z."/>
        </authorList>
    </citation>
    <scope>NUCLEOTIDE SEQUENCE</scope>
    <source>
        <strain evidence="2">CBS107.38</strain>
    </source>
</reference>
<sequence>MSYMSVAMRPWISVESWGPDRIDVIGIGTDNQMYRKSFDRSDRGWKPAATSWEPLGGKFKQVPAAISWGFGRLDIFGIGLDNQPYHKAWGKNRKAGDFWIISDWQGITGGLVSAPVPVSWGNGRIDIFGIGGTGHTMYRRTYGEDWTPGAWEKLPGKFKSLPSAVSWGPGRLDVFAIGMDDQMYHRAYDGGKWLSSWNGMSGKFKSCPFSVSWGSGRLDVFGIGLDDQMYHKAYDGKDWVSKDWKGISVKFKSTPSAVSWESGRIDVFGIELDDQMYHKAFDNGN</sequence>
<dbReference type="GeneID" id="62208661"/>
<comment type="caution">
    <text evidence="2">The sequence shown here is derived from an EMBL/GenBank/DDBJ whole genome shotgun (WGS) entry which is preliminary data.</text>
</comment>
<evidence type="ECO:0000313" key="2">
    <source>
        <dbReference type="EMBL" id="KAF7671624.1"/>
    </source>
</evidence>
<keyword evidence="3" id="KW-1185">Reference proteome</keyword>
<reference evidence="2" key="2">
    <citation type="submission" date="2020-08" db="EMBL/GenBank/DDBJ databases">
        <title>Draft Genome Sequence of Cumin Blight Pathogen Alternaria burnsii.</title>
        <authorList>
            <person name="Feng Z."/>
        </authorList>
    </citation>
    <scope>NUCLEOTIDE SEQUENCE</scope>
    <source>
        <strain evidence="2">CBS107.38</strain>
    </source>
</reference>
<evidence type="ECO:0000313" key="3">
    <source>
        <dbReference type="Proteomes" id="UP000596902"/>
    </source>
</evidence>
<accession>A0A8H7EBB4</accession>
<dbReference type="InterPro" id="IPR058502">
    <property type="entry name" value="PLL-like_beta-prop"/>
</dbReference>
<feature type="domain" description="PLL-like beta propeller" evidence="1">
    <location>
        <begin position="6"/>
        <end position="278"/>
    </location>
</feature>
<dbReference type="Gene3D" id="2.120.10.70">
    <property type="entry name" value="Fucose-specific lectin"/>
    <property type="match status" value="2"/>
</dbReference>
<dbReference type="EMBL" id="JAAABM010000021">
    <property type="protein sequence ID" value="KAF7671624.1"/>
    <property type="molecule type" value="Genomic_DNA"/>
</dbReference>
<dbReference type="AlphaFoldDB" id="A0A8H7EBB4"/>
<protein>
    <recommendedName>
        <fullName evidence="1">PLL-like beta propeller domain-containing protein</fullName>
    </recommendedName>
</protein>
<dbReference type="Proteomes" id="UP000596902">
    <property type="component" value="Unassembled WGS sequence"/>
</dbReference>
<dbReference type="Pfam" id="PF26607">
    <property type="entry name" value="DUF8189"/>
    <property type="match status" value="1"/>
</dbReference>
<gene>
    <name evidence="2" type="ORF">GT037_010436</name>
</gene>
<dbReference type="CDD" id="cd22954">
    <property type="entry name" value="PLL_lectin"/>
    <property type="match status" value="1"/>
</dbReference>